<dbReference type="EMBL" id="FUWL01000006">
    <property type="protein sequence ID" value="SJZ47294.1"/>
    <property type="molecule type" value="Genomic_DNA"/>
</dbReference>
<dbReference type="AlphaFoldDB" id="A0A0A2EHT1"/>
<evidence type="ECO:0000313" key="3">
    <source>
        <dbReference type="EMBL" id="SJZ47294.1"/>
    </source>
</evidence>
<dbReference type="InterPro" id="IPR035985">
    <property type="entry name" value="Ubiquitin-activating_enz"/>
</dbReference>
<dbReference type="PANTHER" id="PTHR43267:SF1">
    <property type="entry name" value="TRNA THREONYLCARBAMOYLADENOSINE DEHYDRATASE"/>
    <property type="match status" value="1"/>
</dbReference>
<dbReference type="EMBL" id="JQJD01000060">
    <property type="protein sequence ID" value="KGN78493.1"/>
    <property type="molecule type" value="Genomic_DNA"/>
</dbReference>
<gene>
    <name evidence="2" type="ORF">HQ35_09750</name>
    <name evidence="3" type="ORF">SAMN02745205_00910</name>
</gene>
<evidence type="ECO:0000259" key="1">
    <source>
        <dbReference type="Pfam" id="PF00899"/>
    </source>
</evidence>
<reference evidence="2 4" key="1">
    <citation type="submission" date="2014-08" db="EMBL/GenBank/DDBJ databases">
        <title>Porphyromonas cangingivalis strain:COT-109_OH1386 Genome sequencing.</title>
        <authorList>
            <person name="Wallis C."/>
            <person name="Deusch O."/>
            <person name="O'Flynn C."/>
            <person name="Davis I."/>
            <person name="Jospin G."/>
            <person name="Darling A.E."/>
            <person name="Coil D.A."/>
            <person name="Alexiev A."/>
            <person name="Horsfall A."/>
            <person name="Kirkwood N."/>
            <person name="Harris S."/>
            <person name="Eisen J.A."/>
        </authorList>
    </citation>
    <scope>NUCLEOTIDE SEQUENCE [LARGE SCALE GENOMIC DNA]</scope>
    <source>
        <strain evidence="4">COT-109 OH1386</strain>
        <strain evidence="2">COT-109_OH1386</strain>
    </source>
</reference>
<dbReference type="GO" id="GO:0061504">
    <property type="term" value="P:cyclic threonylcarbamoyladenosine biosynthetic process"/>
    <property type="evidence" value="ECO:0007669"/>
    <property type="project" value="TreeGrafter"/>
</dbReference>
<dbReference type="Proteomes" id="UP000189956">
    <property type="component" value="Unassembled WGS sequence"/>
</dbReference>
<evidence type="ECO:0000313" key="4">
    <source>
        <dbReference type="Proteomes" id="UP000030125"/>
    </source>
</evidence>
<protein>
    <submittedName>
        <fullName evidence="3">ThiF family protein</fullName>
    </submittedName>
    <submittedName>
        <fullName evidence="2">Thiamine biosynthesis protein ThiF</fullName>
    </submittedName>
</protein>
<proteinExistence type="predicted"/>
<feature type="domain" description="THIF-type NAD/FAD binding fold" evidence="1">
    <location>
        <begin position="4"/>
        <end position="235"/>
    </location>
</feature>
<name>A0A0A2EHT1_PORCN</name>
<evidence type="ECO:0000313" key="2">
    <source>
        <dbReference type="EMBL" id="KGN78493.1"/>
    </source>
</evidence>
<accession>A0A0A2EHT1</accession>
<dbReference type="GO" id="GO:0061503">
    <property type="term" value="F:tRNA threonylcarbamoyladenosine dehydratase"/>
    <property type="evidence" value="ECO:0007669"/>
    <property type="project" value="TreeGrafter"/>
</dbReference>
<organism evidence="2 4">
    <name type="scientific">Porphyromonas cangingivalis</name>
    <dbReference type="NCBI Taxonomy" id="36874"/>
    <lineage>
        <taxon>Bacteria</taxon>
        <taxon>Pseudomonadati</taxon>
        <taxon>Bacteroidota</taxon>
        <taxon>Bacteroidia</taxon>
        <taxon>Bacteroidales</taxon>
        <taxon>Porphyromonadaceae</taxon>
        <taxon>Porphyromonas</taxon>
    </lineage>
</organism>
<reference evidence="3 5" key="2">
    <citation type="submission" date="2017-02" db="EMBL/GenBank/DDBJ databases">
        <authorList>
            <person name="Peterson S.W."/>
        </authorList>
    </citation>
    <scope>NUCLEOTIDE SEQUENCE [LARGE SCALE GENOMIC DNA]</scope>
    <source>
        <strain evidence="3 5">ATCC 700135</strain>
    </source>
</reference>
<dbReference type="RefSeq" id="WP_025837274.1">
    <property type="nucleotide sequence ID" value="NZ_FUWL01000006.1"/>
</dbReference>
<dbReference type="SUPFAM" id="SSF69572">
    <property type="entry name" value="Activating enzymes of the ubiquitin-like proteins"/>
    <property type="match status" value="1"/>
</dbReference>
<dbReference type="Pfam" id="PF00899">
    <property type="entry name" value="ThiF"/>
    <property type="match status" value="1"/>
</dbReference>
<sequence>MKRYERNRIYLSENDQKKIKDYRVLLGGAGIGSNIAETLLRLGFEHLTIVDGDVVEESNLNRQNYLFSDIGRPKVEALKERLLGINPLAKIVAIPKYIDENNIEDIINEHDVAINALDFKSDIPFIFDNLCTEKGMYVLHPYNIGWASAVMVIAPNGQKLDSLLSENESIIGFEKKAVKHLTDYFNYWVRPKIWIEEIVQKYEQEESLLPPPQLSIASSLAGGLCTAIILRLVRGEFVKTFPKFYYYSDCDDLN</sequence>
<dbReference type="InterPro" id="IPR000594">
    <property type="entry name" value="ThiF_NAD_FAD-bd"/>
</dbReference>
<dbReference type="InterPro" id="IPR045886">
    <property type="entry name" value="ThiF/MoeB/HesA"/>
</dbReference>
<dbReference type="PANTHER" id="PTHR43267">
    <property type="entry name" value="TRNA THREONYLCARBAMOYLADENOSINE DEHYDRATASE"/>
    <property type="match status" value="1"/>
</dbReference>
<dbReference type="GO" id="GO:0008641">
    <property type="term" value="F:ubiquitin-like modifier activating enzyme activity"/>
    <property type="evidence" value="ECO:0007669"/>
    <property type="project" value="InterPro"/>
</dbReference>
<evidence type="ECO:0000313" key="5">
    <source>
        <dbReference type="Proteomes" id="UP000189956"/>
    </source>
</evidence>
<dbReference type="Gene3D" id="3.40.50.720">
    <property type="entry name" value="NAD(P)-binding Rossmann-like Domain"/>
    <property type="match status" value="1"/>
</dbReference>
<dbReference type="OrthoDB" id="9804286at2"/>
<keyword evidence="4" id="KW-1185">Reference proteome</keyword>
<dbReference type="Proteomes" id="UP000030125">
    <property type="component" value="Unassembled WGS sequence"/>
</dbReference>